<dbReference type="InterPro" id="IPR027417">
    <property type="entry name" value="P-loop_NTPase"/>
</dbReference>
<evidence type="ECO:0000313" key="5">
    <source>
        <dbReference type="Proteomes" id="UP000184315"/>
    </source>
</evidence>
<protein>
    <recommendedName>
        <fullName evidence="3">AAA+ ATPase domain-containing protein</fullName>
    </recommendedName>
</protein>
<dbReference type="PANTHER" id="PTHR43788">
    <property type="entry name" value="DNA2/NAM7 HELICASE FAMILY MEMBER"/>
    <property type="match status" value="1"/>
</dbReference>
<feature type="domain" description="AAA+ ATPase" evidence="3">
    <location>
        <begin position="30"/>
        <end position="214"/>
    </location>
</feature>
<dbReference type="Pfam" id="PF13604">
    <property type="entry name" value="AAA_30"/>
    <property type="match status" value="1"/>
</dbReference>
<evidence type="ECO:0000256" key="2">
    <source>
        <dbReference type="ARBA" id="ARBA00022840"/>
    </source>
</evidence>
<dbReference type="RefSeq" id="WP_072722584.1">
    <property type="nucleotide sequence ID" value="NZ_LN889815.1"/>
</dbReference>
<keyword evidence="5" id="KW-1185">Reference proteome</keyword>
<dbReference type="GO" id="GO:0003678">
    <property type="term" value="F:DNA helicase activity"/>
    <property type="evidence" value="ECO:0007669"/>
    <property type="project" value="UniProtKB-ARBA"/>
</dbReference>
<evidence type="ECO:0000259" key="3">
    <source>
        <dbReference type="SMART" id="SM00382"/>
    </source>
</evidence>
<gene>
    <name evidence="4" type="ORF">PL9214670263</name>
</gene>
<dbReference type="STRING" id="671072.PL9214670263"/>
<accession>A0A1J1LSR9</accession>
<dbReference type="OrthoDB" id="9803432at2"/>
<sequence length="471" mass="54283">MTQNWVQPSFQLTSQQEQALKQIEQFLNSRQQIFGLFGYAGTGKSTIINLIAQQLVNAGKRVTFTAPTNKAVGVLQRMATEKKVRGVDFMTIHQLLGLAPVKQGQHKILKQVLPSLLHLYDTIFLDECSMVTTELWNIIQHRIQNTLLIGKNRQLIVMGDPAQLSPVNEDNHERRSPSFNVENKVVLTEVVRQMKDSPLLEFVTACRTAVKSKTVFKPFSKFDLERKNGAFMVREERFLKYALKKFSATFPSDPDCFRILCYTNKRVAYWNHKIRAKLYGKNAPRFLVGERLISKAPVIAPDGKTVILPTSTEVEVMEAVEDRYSGYKAWKLKVKIENNGSFYASEDLRQIYLLHEDDAQKFHKDNIKLLRNAKTNPSLWKAWYNHCEIFADLRNCWALTVHNAQGSTFREVGIDSHDISKKVATKFLYLAQHLPNQKLDFLREYRNSVLACNQLYYVSCSRAKNRVFIIR</sequence>
<proteinExistence type="predicted"/>
<dbReference type="Gene3D" id="3.40.50.300">
    <property type="entry name" value="P-loop containing nucleotide triphosphate hydrolases"/>
    <property type="match status" value="2"/>
</dbReference>
<organism evidence="4 5">
    <name type="scientific">Planktothrix tepida PCC 9214</name>
    <dbReference type="NCBI Taxonomy" id="671072"/>
    <lineage>
        <taxon>Bacteria</taxon>
        <taxon>Bacillati</taxon>
        <taxon>Cyanobacteriota</taxon>
        <taxon>Cyanophyceae</taxon>
        <taxon>Oscillatoriophycideae</taxon>
        <taxon>Oscillatoriales</taxon>
        <taxon>Microcoleaceae</taxon>
        <taxon>Planktothrix</taxon>
    </lineage>
</organism>
<reference evidence="5" key="1">
    <citation type="submission" date="2015-10" db="EMBL/GenBank/DDBJ databases">
        <authorList>
            <person name="Regsiter A."/>
            <person name="william w."/>
        </authorList>
    </citation>
    <scope>NUCLEOTIDE SEQUENCE [LARGE SCALE GENOMIC DNA]</scope>
</reference>
<name>A0A1J1LSR9_9CYAN</name>
<dbReference type="AlphaFoldDB" id="A0A1J1LSR9"/>
<dbReference type="Proteomes" id="UP000184315">
    <property type="component" value="Unassembled WGS sequence"/>
</dbReference>
<dbReference type="InterPro" id="IPR050534">
    <property type="entry name" value="Coronavir_polyprotein_1ab"/>
</dbReference>
<keyword evidence="2" id="KW-0067">ATP-binding</keyword>
<evidence type="ECO:0000256" key="1">
    <source>
        <dbReference type="ARBA" id="ARBA00022741"/>
    </source>
</evidence>
<dbReference type="SMART" id="SM00382">
    <property type="entry name" value="AAA"/>
    <property type="match status" value="1"/>
</dbReference>
<dbReference type="PANTHER" id="PTHR43788:SF6">
    <property type="entry name" value="DNA HELICASE B"/>
    <property type="match status" value="1"/>
</dbReference>
<dbReference type="InterPro" id="IPR003593">
    <property type="entry name" value="AAA+_ATPase"/>
</dbReference>
<keyword evidence="1" id="KW-0547">Nucleotide-binding</keyword>
<dbReference type="SUPFAM" id="SSF52540">
    <property type="entry name" value="P-loop containing nucleoside triphosphate hydrolases"/>
    <property type="match status" value="1"/>
</dbReference>
<evidence type="ECO:0000313" key="4">
    <source>
        <dbReference type="EMBL" id="CUR35637.1"/>
    </source>
</evidence>
<dbReference type="GO" id="GO:0005524">
    <property type="term" value="F:ATP binding"/>
    <property type="evidence" value="ECO:0007669"/>
    <property type="project" value="UniProtKB-KW"/>
</dbReference>
<dbReference type="EMBL" id="CZDF01000174">
    <property type="protein sequence ID" value="CUR35637.1"/>
    <property type="molecule type" value="Genomic_DNA"/>
</dbReference>